<evidence type="ECO:0000313" key="4">
    <source>
        <dbReference type="Proteomes" id="UP000631694"/>
    </source>
</evidence>
<dbReference type="AlphaFoldDB" id="A0A931I301"/>
<dbReference type="EMBL" id="JADZLT010000054">
    <property type="protein sequence ID" value="MBH0239295.1"/>
    <property type="molecule type" value="Genomic_DNA"/>
</dbReference>
<name>A0A931I301_9HYPH</name>
<accession>A0A931I301</accession>
<dbReference type="RefSeq" id="WP_197312384.1">
    <property type="nucleotide sequence ID" value="NZ_JADZLT010000054.1"/>
</dbReference>
<evidence type="ECO:0000313" key="3">
    <source>
        <dbReference type="EMBL" id="MBH0239295.1"/>
    </source>
</evidence>
<organism evidence="3 4">
    <name type="scientific">Methylobrevis albus</name>
    <dbReference type="NCBI Taxonomy" id="2793297"/>
    <lineage>
        <taxon>Bacteria</taxon>
        <taxon>Pseudomonadati</taxon>
        <taxon>Pseudomonadota</taxon>
        <taxon>Alphaproteobacteria</taxon>
        <taxon>Hyphomicrobiales</taxon>
        <taxon>Pleomorphomonadaceae</taxon>
        <taxon>Methylobrevis</taxon>
    </lineage>
</organism>
<dbReference type="Proteomes" id="UP000631694">
    <property type="component" value="Unassembled WGS sequence"/>
</dbReference>
<feature type="signal peptide" evidence="2">
    <location>
        <begin position="1"/>
        <end position="22"/>
    </location>
</feature>
<keyword evidence="2" id="KW-0732">Signal</keyword>
<evidence type="ECO:0008006" key="5">
    <source>
        <dbReference type="Google" id="ProtNLM"/>
    </source>
</evidence>
<comment type="caution">
    <text evidence="3">The sequence shown here is derived from an EMBL/GenBank/DDBJ whole genome shotgun (WGS) entry which is preliminary data.</text>
</comment>
<dbReference type="PROSITE" id="PS51318">
    <property type="entry name" value="TAT"/>
    <property type="match status" value="1"/>
</dbReference>
<reference evidence="3" key="1">
    <citation type="submission" date="2020-12" db="EMBL/GenBank/DDBJ databases">
        <title>Methylobrevis albus sp. nov., isolated from fresh water lack sediment.</title>
        <authorList>
            <person name="Zou Q."/>
        </authorList>
    </citation>
    <scope>NUCLEOTIDE SEQUENCE</scope>
    <source>
        <strain evidence="3">L22</strain>
    </source>
</reference>
<dbReference type="PROSITE" id="PS51257">
    <property type="entry name" value="PROKAR_LIPOPROTEIN"/>
    <property type="match status" value="1"/>
</dbReference>
<evidence type="ECO:0000256" key="2">
    <source>
        <dbReference type="SAM" id="SignalP"/>
    </source>
</evidence>
<feature type="chain" id="PRO_5037979008" description="Lipoprotein" evidence="2">
    <location>
        <begin position="23"/>
        <end position="194"/>
    </location>
</feature>
<sequence>MTSAPRPTRRLILAGLGSLALAGCQSSSPSSTATAGAGGPVRLQAPPDATQPTRPPVPAGQASFRFDLVQGIPTNRADELAVSLGSRARARGLTLVRRGDPAASYRILGYLSAVGGDTGTNVSYVWDVMDSGNRRLYRVTGFELAGNADGDPWGGVTDTTLDAIAARTVEALAAWIDQPLPAAPATAAAPGIAI</sequence>
<feature type="region of interest" description="Disordered" evidence="1">
    <location>
        <begin position="27"/>
        <end position="60"/>
    </location>
</feature>
<gene>
    <name evidence="3" type="ORF">I5731_15840</name>
</gene>
<evidence type="ECO:0000256" key="1">
    <source>
        <dbReference type="SAM" id="MobiDB-lite"/>
    </source>
</evidence>
<protein>
    <recommendedName>
        <fullName evidence="5">Lipoprotein</fullName>
    </recommendedName>
</protein>
<proteinExistence type="predicted"/>
<dbReference type="InterPro" id="IPR006311">
    <property type="entry name" value="TAT_signal"/>
</dbReference>
<keyword evidence="4" id="KW-1185">Reference proteome</keyword>